<dbReference type="InterPro" id="IPR031488">
    <property type="entry name" value="Zn_ribbon_mio"/>
</dbReference>
<organism evidence="7 8">
    <name type="scientific">Hohenbuehelia grisea</name>
    <dbReference type="NCBI Taxonomy" id="104357"/>
    <lineage>
        <taxon>Eukaryota</taxon>
        <taxon>Fungi</taxon>
        <taxon>Dikarya</taxon>
        <taxon>Basidiomycota</taxon>
        <taxon>Agaricomycotina</taxon>
        <taxon>Agaricomycetes</taxon>
        <taxon>Agaricomycetidae</taxon>
        <taxon>Agaricales</taxon>
        <taxon>Pleurotineae</taxon>
        <taxon>Pleurotaceae</taxon>
        <taxon>Hohenbuehelia</taxon>
    </lineage>
</organism>
<evidence type="ECO:0000313" key="8">
    <source>
        <dbReference type="Proteomes" id="UP001556367"/>
    </source>
</evidence>
<keyword evidence="3" id="KW-0677">Repeat</keyword>
<comment type="caution">
    <text evidence="7">The sequence shown here is derived from an EMBL/GenBank/DDBJ whole genome shotgun (WGS) entry which is preliminary data.</text>
</comment>
<name>A0ABR3JGV4_9AGAR</name>
<dbReference type="Pfam" id="PF21720">
    <property type="entry name" value="MIOS_WD40"/>
    <property type="match status" value="1"/>
</dbReference>
<dbReference type="Proteomes" id="UP001556367">
    <property type="component" value="Unassembled WGS sequence"/>
</dbReference>
<evidence type="ECO:0000256" key="4">
    <source>
        <dbReference type="SAM" id="MobiDB-lite"/>
    </source>
</evidence>
<dbReference type="InterPro" id="IPR015943">
    <property type="entry name" value="WD40/YVTN_repeat-like_dom_sf"/>
</dbReference>
<dbReference type="Gene3D" id="2.130.10.10">
    <property type="entry name" value="YVTN repeat-like/Quinoprotein amine dehydrogenase"/>
    <property type="match status" value="1"/>
</dbReference>
<evidence type="ECO:0000313" key="7">
    <source>
        <dbReference type="EMBL" id="KAL0954757.1"/>
    </source>
</evidence>
<feature type="region of interest" description="Disordered" evidence="4">
    <location>
        <begin position="690"/>
        <end position="721"/>
    </location>
</feature>
<evidence type="ECO:0008006" key="9">
    <source>
        <dbReference type="Google" id="ProtNLM"/>
    </source>
</evidence>
<dbReference type="Pfam" id="PF21719">
    <property type="entry name" value="MIOS_a-sol"/>
    <property type="match status" value="1"/>
</dbReference>
<sequence>MVNVSQNDREKRMLWHPRHDNKFVVGGGSQITLYEWTPERPEIRQVTSQHDLQFMKCFAWSPDPILDDLVAVGLSTGKVDLLRLETSRSSRNSTLLSNGTIISLPIRSSRSCNALAFCTVDPNYLAVGLDKVRGEPSLVLWDISTSVEMFAPPSLDIPAVSLEKTPARPQPQIPRAELGPRVDSRVVQQHAPTEIVSSLSFLPKSNGLLLAGISHRWLRLFDLRTPMPSTSNVACKVQGITTDPFDPHRFGSFGDGVVSLWDHRKLVHPLLTFTEKDAQADGARIRPGSAYACVEFSGTRRGVLATMERDATYVRFWDFMEQQVTGSKEAVESVQSRDSSLSGRATRKPWANLPWTAVPAIPQSYVPSKEADQQGLLAYGTRRTRDFPKALASFALIPNSESHPLSSGVMVTSREGDLKAYMVHDTPKTTVWSSRGELAISTSTSFRLIPGIDSDPLPLEPWDVVSVDPLQRDQSKGSRSRSRPRIEGPIFRGRSLPKVDEPNREGSSSPAFFGRGDEEGFPALSPRLVSTLPPILPESKIGRPRNHSPTPSRNHSLQFEQASGPKPEGVTPKIRPVHQPRGRSGSRPGQESLSRLRKQRPLQAFSHVLEEDVSMIMRARVIQGYGMNKPHLNAMITKEESDGLLTETWAWIHHSREILCNPTPRLQGYDFSYEGLLGIWEGLRPLPVPPNATPANADQYNLDSSDTIPSSEKPVRSKSDDARRKFNAALKELAARRGVNKSQWKPTITTGKQLQRQLALELCGWSWKEEDFDASIKRWESDENYSRAACWLVFSRQYSKAVEVLMRSSDELHQIMSGTVTALSPNETNSHRNIELREHCERLILRIEDMYLRAMLTYLSTNDWTEVLSDETLPFRERLAIAFQFLEDKELSSYLRRCIQRSSVRGHIDALFVSGLTKPGFDILQGYVDHTGDVQTAAIMACHVCPVKFPDVRAERWLNAYRDMLDGFKLFHHRVNFDIERGRILQEAVKLGDIPQIEFVPRQILIRCNFCSKIINKQNTLGIHKGRACPHCNRQLPRCSICLMTLSIVQDGQRAADLSHPPHKDTIDDAIVMCQSCRHGGHASHILEWFFGDNGNLAHGVCAVTDCKCRCADEM</sequence>
<dbReference type="PANTHER" id="PTHR16453">
    <property type="entry name" value="WD40 DOMAIN-CONTAINING PROTEIN MIO FAMILY MEMBER"/>
    <property type="match status" value="1"/>
</dbReference>
<dbReference type="PANTHER" id="PTHR16453:SF9">
    <property type="entry name" value="GATOR COMPLEX PROTEIN MIOS"/>
    <property type="match status" value="1"/>
</dbReference>
<evidence type="ECO:0000259" key="5">
    <source>
        <dbReference type="Pfam" id="PF17034"/>
    </source>
</evidence>
<evidence type="ECO:0000259" key="6">
    <source>
        <dbReference type="Pfam" id="PF21719"/>
    </source>
</evidence>
<evidence type="ECO:0000256" key="1">
    <source>
        <dbReference type="ARBA" id="ARBA00009713"/>
    </source>
</evidence>
<dbReference type="CDD" id="cd16691">
    <property type="entry name" value="mRING-H2-C3H3C2_Mio"/>
    <property type="match status" value="1"/>
</dbReference>
<dbReference type="EMBL" id="JASNQZ010000007">
    <property type="protein sequence ID" value="KAL0954757.1"/>
    <property type="molecule type" value="Genomic_DNA"/>
</dbReference>
<evidence type="ECO:0000256" key="3">
    <source>
        <dbReference type="ARBA" id="ARBA00022737"/>
    </source>
</evidence>
<feature type="domain" description="GATOR2 complex protein MIO zinc-ribbon like" evidence="5">
    <location>
        <begin position="1018"/>
        <end position="1112"/>
    </location>
</feature>
<gene>
    <name evidence="7" type="ORF">HGRIS_003708</name>
</gene>
<keyword evidence="2" id="KW-0853">WD repeat</keyword>
<feature type="compositionally biased region" description="Polar residues" evidence="4">
    <location>
        <begin position="547"/>
        <end position="561"/>
    </location>
</feature>
<dbReference type="InterPro" id="IPR036322">
    <property type="entry name" value="WD40_repeat_dom_sf"/>
</dbReference>
<comment type="similarity">
    <text evidence="1">Belongs to the WD repeat mio family.</text>
</comment>
<proteinExistence type="inferred from homology"/>
<feature type="region of interest" description="Disordered" evidence="4">
    <location>
        <begin position="468"/>
        <end position="599"/>
    </location>
</feature>
<dbReference type="SUPFAM" id="SSF50978">
    <property type="entry name" value="WD40 repeat-like"/>
    <property type="match status" value="1"/>
</dbReference>
<accession>A0ABR3JGV4</accession>
<keyword evidence="8" id="KW-1185">Reference proteome</keyword>
<reference evidence="8" key="1">
    <citation type="submission" date="2024-06" db="EMBL/GenBank/DDBJ databases">
        <title>Multi-omics analyses provide insights into the biosynthesis of the anticancer antibiotic pleurotin in Hohenbuehelia grisea.</title>
        <authorList>
            <person name="Weaver J.A."/>
            <person name="Alberti F."/>
        </authorList>
    </citation>
    <scope>NUCLEOTIDE SEQUENCE [LARGE SCALE GENOMIC DNA]</scope>
    <source>
        <strain evidence="8">T-177</strain>
    </source>
</reference>
<dbReference type="InterPro" id="IPR049092">
    <property type="entry name" value="MIOS_a-sol"/>
</dbReference>
<dbReference type="Pfam" id="PF17034">
    <property type="entry name" value="zinc_ribbon_16"/>
    <property type="match status" value="1"/>
</dbReference>
<protein>
    <recommendedName>
        <fullName evidence="9">WD repeat protein mio zinc-ribbon like domain-containing protein</fullName>
    </recommendedName>
</protein>
<evidence type="ECO:0000256" key="2">
    <source>
        <dbReference type="ARBA" id="ARBA00022574"/>
    </source>
</evidence>
<feature type="compositionally biased region" description="Polar residues" evidence="4">
    <location>
        <begin position="693"/>
        <end position="710"/>
    </location>
</feature>
<feature type="domain" description="MIOS-like alpha-solenoid" evidence="6">
    <location>
        <begin position="617"/>
        <end position="885"/>
    </location>
</feature>
<dbReference type="InterPro" id="IPR037593">
    <property type="entry name" value="MIOS/Sea4"/>
</dbReference>